<gene>
    <name evidence="2" type="ORF">BRARA_H01697</name>
</gene>
<feature type="compositionally biased region" description="Polar residues" evidence="1">
    <location>
        <begin position="294"/>
        <end position="309"/>
    </location>
</feature>
<accession>A0A397YGL9</accession>
<protein>
    <submittedName>
        <fullName evidence="2">Uncharacterized protein</fullName>
    </submittedName>
</protein>
<dbReference type="PANTHER" id="PTHR31286">
    <property type="entry name" value="GLYCINE-RICH CELL WALL STRUCTURAL PROTEIN 1.8-LIKE"/>
    <property type="match status" value="1"/>
</dbReference>
<sequence length="359" mass="39028">SAYLHPEVSPLSPPTDLSPPLLRASPAPLVPEITKEAPLATNPVSLSPAVTAPALWVSKLKASTHNLKKLASPTFAADGTPVVRAPESVIFKSSNLWKDYIVAQFHGTPPSPTKIFSDLNPIWGKHGRIKVKQQSHDVCFILIPFSPWSPNMNLSPMKLEYAPVWVLFRNVPPELWSLEGFSTFATGVGFPVQSEFPNLKPYTNGVVKLKVIIKLEAKRQPSVKVVDKMGNSAIIYAEYLKLPPKCSLCSEFGHLNLRCPQLIAKKPSPSPKGNEALSVASVASRNERLMVSPAASQGSKSGKPSTANRSPIRRSSSLPSGSKLSGAKTAGEWIRVAHRSNPPLQFRRDPYLECPKTPS</sequence>
<feature type="region of interest" description="Disordered" evidence="1">
    <location>
        <begin position="1"/>
        <end position="23"/>
    </location>
</feature>
<dbReference type="AlphaFoldDB" id="A0A397YGL9"/>
<organism evidence="2 3">
    <name type="scientific">Brassica campestris</name>
    <name type="common">Field mustard</name>
    <dbReference type="NCBI Taxonomy" id="3711"/>
    <lineage>
        <taxon>Eukaryota</taxon>
        <taxon>Viridiplantae</taxon>
        <taxon>Streptophyta</taxon>
        <taxon>Embryophyta</taxon>
        <taxon>Tracheophyta</taxon>
        <taxon>Spermatophyta</taxon>
        <taxon>Magnoliopsida</taxon>
        <taxon>eudicotyledons</taxon>
        <taxon>Gunneridae</taxon>
        <taxon>Pentapetalae</taxon>
        <taxon>rosids</taxon>
        <taxon>malvids</taxon>
        <taxon>Brassicales</taxon>
        <taxon>Brassicaceae</taxon>
        <taxon>Brassiceae</taxon>
        <taxon>Brassica</taxon>
    </lineage>
</organism>
<evidence type="ECO:0000313" key="2">
    <source>
        <dbReference type="EMBL" id="RID51004.1"/>
    </source>
</evidence>
<evidence type="ECO:0000256" key="1">
    <source>
        <dbReference type="SAM" id="MobiDB-lite"/>
    </source>
</evidence>
<dbReference type="PANTHER" id="PTHR31286:SF181">
    <property type="entry name" value="ZINC KNUCKLE (CCHC-TYPE) FAMILY PROTEIN"/>
    <property type="match status" value="1"/>
</dbReference>
<reference evidence="2 3" key="1">
    <citation type="submission" date="2018-06" db="EMBL/GenBank/DDBJ databases">
        <title>WGS assembly of Brassica rapa FPsc.</title>
        <authorList>
            <person name="Bowman J."/>
            <person name="Kohchi T."/>
            <person name="Yamato K."/>
            <person name="Jenkins J."/>
            <person name="Shu S."/>
            <person name="Ishizaki K."/>
            <person name="Yamaoka S."/>
            <person name="Nishihama R."/>
            <person name="Nakamura Y."/>
            <person name="Berger F."/>
            <person name="Adam C."/>
            <person name="Aki S."/>
            <person name="Althoff F."/>
            <person name="Araki T."/>
            <person name="Arteaga-Vazquez M."/>
            <person name="Balasubrmanian S."/>
            <person name="Bauer D."/>
            <person name="Boehm C."/>
            <person name="Briginshaw L."/>
            <person name="Caballero-Perez J."/>
            <person name="Catarino B."/>
            <person name="Chen F."/>
            <person name="Chiyoda S."/>
            <person name="Chovatia M."/>
            <person name="Davies K."/>
            <person name="Delmans M."/>
            <person name="Demura T."/>
            <person name="Dierschke T."/>
            <person name="Dolan L."/>
            <person name="Dorantes-Acosta A."/>
            <person name="Eklund D."/>
            <person name="Florent S."/>
            <person name="Flores-Sandoval E."/>
            <person name="Fujiyama A."/>
            <person name="Fukuzawa H."/>
            <person name="Galik B."/>
            <person name="Grimanelli D."/>
            <person name="Grimwood J."/>
            <person name="Grossniklaus U."/>
            <person name="Hamada T."/>
            <person name="Haseloff J."/>
            <person name="Hetherington A."/>
            <person name="Higo A."/>
            <person name="Hirakawa Y."/>
            <person name="Hundley H."/>
            <person name="Ikeda Y."/>
            <person name="Inoue K."/>
            <person name="Inoue S."/>
            <person name="Ishida S."/>
            <person name="Jia Q."/>
            <person name="Kakita M."/>
            <person name="Kanazawa T."/>
            <person name="Kawai Y."/>
            <person name="Kawashima T."/>
            <person name="Kennedy M."/>
            <person name="Kinose K."/>
            <person name="Kinoshita T."/>
            <person name="Kohara Y."/>
            <person name="Koide E."/>
            <person name="Komatsu K."/>
            <person name="Kopischke S."/>
            <person name="Kubo M."/>
            <person name="Kyozuka J."/>
            <person name="Lagercrantz U."/>
            <person name="Lin S."/>
            <person name="Lindquist E."/>
            <person name="Lipzen A."/>
            <person name="Lu C."/>
            <person name="Luna E."/>
            <person name="Martienssen R."/>
            <person name="Minamino N."/>
            <person name="Mizutani M."/>
            <person name="Mizutani M."/>
            <person name="Mochizuki N."/>
            <person name="Monte I."/>
            <person name="Mosher R."/>
            <person name="Nagasaki H."/>
            <person name="Nakagami H."/>
            <person name="Naramoto S."/>
            <person name="Nishitani K."/>
            <person name="Ohtani M."/>
            <person name="Okamoto T."/>
            <person name="Okumura M."/>
            <person name="Phillips J."/>
            <person name="Pollak B."/>
            <person name="Reinders A."/>
            <person name="Roevekamp M."/>
            <person name="Sano R."/>
            <person name="Sawa S."/>
            <person name="Schmid M."/>
            <person name="Shirakawa M."/>
            <person name="Solano R."/>
            <person name="Spunde A."/>
            <person name="Suetsugu N."/>
            <person name="Sugano S."/>
            <person name="Sugiyama A."/>
            <person name="Sun R."/>
            <person name="Suzuki Y."/>
            <person name="Takenaka M."/>
            <person name="Takezawa D."/>
            <person name="Tomogane H."/>
            <person name="Tsuzuki M."/>
            <person name="Ueda T."/>
            <person name="Umeda M."/>
            <person name="Ward J."/>
            <person name="Watanabe Y."/>
            <person name="Yazaki K."/>
            <person name="Yokoyama R."/>
            <person name="Yoshitake Y."/>
            <person name="Yotsui I."/>
            <person name="Zachgo S."/>
            <person name="Schmutz J."/>
        </authorList>
    </citation>
    <scope>NUCLEOTIDE SEQUENCE [LARGE SCALE GENOMIC DNA]</scope>
    <source>
        <strain evidence="3">cv. B-3</strain>
    </source>
</reference>
<feature type="non-terminal residue" evidence="2">
    <location>
        <position position="1"/>
    </location>
</feature>
<feature type="region of interest" description="Disordered" evidence="1">
    <location>
        <begin position="291"/>
        <end position="359"/>
    </location>
</feature>
<name>A0A397YGL9_BRACM</name>
<dbReference type="EMBL" id="CM010635">
    <property type="protein sequence ID" value="RID51004.1"/>
    <property type="molecule type" value="Genomic_DNA"/>
</dbReference>
<evidence type="ECO:0000313" key="3">
    <source>
        <dbReference type="Proteomes" id="UP000264353"/>
    </source>
</evidence>
<dbReference type="InterPro" id="IPR040256">
    <property type="entry name" value="At4g02000-like"/>
</dbReference>
<feature type="compositionally biased region" description="Low complexity" evidence="1">
    <location>
        <begin position="313"/>
        <end position="326"/>
    </location>
</feature>
<proteinExistence type="predicted"/>
<dbReference type="Proteomes" id="UP000264353">
    <property type="component" value="Chromosome A8"/>
</dbReference>